<gene>
    <name evidence="1" type="ORF">ONZ43_g3490</name>
</gene>
<accession>A0ACC2IWQ2</accession>
<comment type="caution">
    <text evidence="1">The sequence shown here is derived from an EMBL/GenBank/DDBJ whole genome shotgun (WGS) entry which is preliminary data.</text>
</comment>
<name>A0ACC2IWQ2_9PEZI</name>
<protein>
    <submittedName>
        <fullName evidence="1">Uncharacterized protein</fullName>
    </submittedName>
</protein>
<proteinExistence type="predicted"/>
<keyword evidence="2" id="KW-1185">Reference proteome</keyword>
<evidence type="ECO:0000313" key="1">
    <source>
        <dbReference type="EMBL" id="KAJ8119588.1"/>
    </source>
</evidence>
<evidence type="ECO:0000313" key="2">
    <source>
        <dbReference type="Proteomes" id="UP001153334"/>
    </source>
</evidence>
<dbReference type="Proteomes" id="UP001153334">
    <property type="component" value="Unassembled WGS sequence"/>
</dbReference>
<organism evidence="1 2">
    <name type="scientific">Nemania bipapillata</name>
    <dbReference type="NCBI Taxonomy" id="110536"/>
    <lineage>
        <taxon>Eukaryota</taxon>
        <taxon>Fungi</taxon>
        <taxon>Dikarya</taxon>
        <taxon>Ascomycota</taxon>
        <taxon>Pezizomycotina</taxon>
        <taxon>Sordariomycetes</taxon>
        <taxon>Xylariomycetidae</taxon>
        <taxon>Xylariales</taxon>
        <taxon>Xylariaceae</taxon>
        <taxon>Nemania</taxon>
    </lineage>
</organism>
<reference evidence="1" key="1">
    <citation type="submission" date="2022-11" db="EMBL/GenBank/DDBJ databases">
        <title>Genome Sequence of Nemania bipapillata.</title>
        <authorList>
            <person name="Buettner E."/>
        </authorList>
    </citation>
    <scope>NUCLEOTIDE SEQUENCE</scope>
    <source>
        <strain evidence="1">CP14</strain>
    </source>
</reference>
<dbReference type="EMBL" id="JAPESX010000816">
    <property type="protein sequence ID" value="KAJ8119588.1"/>
    <property type="molecule type" value="Genomic_DNA"/>
</dbReference>
<sequence>MTSDATEIHTYAVAENLGCKPKDSGDEAILACLREVPMDKLTEAAMAYSVANHPPAGLFTFIPSVDDDFIPGRQSELYKAGRFVKGIPMVFGWAQDDGATNAGPAPLFQTEEDMKVPIKNFAHKIDDDDYGNLFALYPAQDFEIDVEHYEVRKAESDPVVPVHYFRTARIMRDLLFSCSSIDFGFEMTRQSQEVDNFPGVYHYTLNQSMVTPLFRAAGMPWLGTVHGSDLDYFYNNIFPRDQMSEEDLKLSDAMIASFINFAYTGRPNGEDDPSWLESFQDVDKGRAGSPNTFSIKVLGGPLGTGAAHLARRSRQYNDNDTVSMQIPLGDGHFEYGEMESPTDRIRKQELTREDLFERCAFINSLSEKLGH</sequence>